<organism evidence="8 9">
    <name type="scientific">Chitinophaga horti</name>
    <dbReference type="NCBI Taxonomy" id="2920382"/>
    <lineage>
        <taxon>Bacteria</taxon>
        <taxon>Pseudomonadati</taxon>
        <taxon>Bacteroidota</taxon>
        <taxon>Chitinophagia</taxon>
        <taxon>Chitinophagales</taxon>
        <taxon>Chitinophagaceae</taxon>
        <taxon>Chitinophaga</taxon>
    </lineage>
</organism>
<feature type="signal peptide" evidence="6">
    <location>
        <begin position="1"/>
        <end position="23"/>
    </location>
</feature>
<evidence type="ECO:0000256" key="5">
    <source>
        <dbReference type="SAM" id="MobiDB-lite"/>
    </source>
</evidence>
<evidence type="ECO:0000256" key="3">
    <source>
        <dbReference type="ARBA" id="ARBA00022801"/>
    </source>
</evidence>
<evidence type="ECO:0000256" key="1">
    <source>
        <dbReference type="ARBA" id="ARBA00008779"/>
    </source>
</evidence>
<protein>
    <submittedName>
        <fullName evidence="8">Arylsulfatase</fullName>
    </submittedName>
</protein>
<evidence type="ECO:0000313" key="8">
    <source>
        <dbReference type="EMBL" id="UYQ93978.1"/>
    </source>
</evidence>
<dbReference type="Gene3D" id="3.40.720.10">
    <property type="entry name" value="Alkaline Phosphatase, subunit A"/>
    <property type="match status" value="1"/>
</dbReference>
<dbReference type="PANTHER" id="PTHR42693">
    <property type="entry name" value="ARYLSULFATASE FAMILY MEMBER"/>
    <property type="match status" value="1"/>
</dbReference>
<feature type="compositionally biased region" description="Gly residues" evidence="5">
    <location>
        <begin position="533"/>
        <end position="550"/>
    </location>
</feature>
<feature type="domain" description="Sulfatase N-terminal" evidence="7">
    <location>
        <begin position="27"/>
        <end position="419"/>
    </location>
</feature>
<dbReference type="CDD" id="cd16025">
    <property type="entry name" value="PAS_like"/>
    <property type="match status" value="1"/>
</dbReference>
<dbReference type="SUPFAM" id="SSF53649">
    <property type="entry name" value="Alkaline phosphatase-like"/>
    <property type="match status" value="1"/>
</dbReference>
<feature type="chain" id="PRO_5045268325" evidence="6">
    <location>
        <begin position="24"/>
        <end position="564"/>
    </location>
</feature>
<comment type="similarity">
    <text evidence="1">Belongs to the sulfatase family.</text>
</comment>
<dbReference type="InterPro" id="IPR050738">
    <property type="entry name" value="Sulfatase"/>
</dbReference>
<evidence type="ECO:0000256" key="6">
    <source>
        <dbReference type="SAM" id="SignalP"/>
    </source>
</evidence>
<dbReference type="InterPro" id="IPR017850">
    <property type="entry name" value="Alkaline_phosphatase_core_sf"/>
</dbReference>
<dbReference type="PROSITE" id="PS00149">
    <property type="entry name" value="SULFATASE_2"/>
    <property type="match status" value="1"/>
</dbReference>
<accession>A0ABY6J2T5</accession>
<dbReference type="InterPro" id="IPR024607">
    <property type="entry name" value="Sulfatase_CS"/>
</dbReference>
<keyword evidence="9" id="KW-1185">Reference proteome</keyword>
<dbReference type="Pfam" id="PF00884">
    <property type="entry name" value="Sulfatase"/>
    <property type="match status" value="1"/>
</dbReference>
<keyword evidence="4" id="KW-0106">Calcium</keyword>
<dbReference type="PROSITE" id="PS00523">
    <property type="entry name" value="SULFATASE_1"/>
    <property type="match status" value="1"/>
</dbReference>
<dbReference type="Proteomes" id="UP001162741">
    <property type="component" value="Chromosome"/>
</dbReference>
<proteinExistence type="inferred from homology"/>
<dbReference type="InterPro" id="IPR000917">
    <property type="entry name" value="Sulfatase_N"/>
</dbReference>
<evidence type="ECO:0000256" key="4">
    <source>
        <dbReference type="ARBA" id="ARBA00022837"/>
    </source>
</evidence>
<keyword evidence="6" id="KW-0732">Signal</keyword>
<reference evidence="8" key="1">
    <citation type="submission" date="2022-10" db="EMBL/GenBank/DDBJ databases">
        <title>Chitinophaga sp. nov., isolated from soil.</title>
        <authorList>
            <person name="Jeon C.O."/>
        </authorList>
    </citation>
    <scope>NUCLEOTIDE SEQUENCE</scope>
    <source>
        <strain evidence="8">R8</strain>
    </source>
</reference>
<sequence>MYATRNIALLLLLYALGVLPAHAQKKPNIILVMVDDMGYSDLGAYGSEIHTPNIDKLAHEGLRLREFYNNSICAPTRASLVTGQYPHKAGIGYFNVNLGLPAYQGYLNQQSLTFAEVLKQAGYNTIISGKWHVGDDSAYWPAQRGFDKSYGFIGGASNYYDIGNYTDKAPPVELVENNKKIQLAPDKYLTDEITDHAITYINESAKNSKPFFLYLAYNAPHWPLQAPAENIAKYKGKYHIGWDSLRNERIARQRQLGIANPAQAIAKRDSIVPYWESLTYDEKILWEKKMEVYAAMLDRVDENIGKLLATLKQLKKDDNTLIVFISDNGAQGGFATSGARRKQRNSGPIGTAGSYEYQEQGWAYVSNTPHTNYKNNMHEGGISAPFIAWFPKKIKAGTIAQGTAHLIDIAPTFYDVAGAKYPASFKGVNTNPLPGVSLSHLLFNGTPIDRGTPIFWERAGNRAVRKGQWKLVSTFPEKTWELYDIATDRGETKNLAAARPEVVKELADDYAKWAAANDVEPFEKLRPAFQGLPGTGGSGPGSGGAGGRSSGGATVQPVRRGAGN</sequence>
<dbReference type="Gene3D" id="3.30.1120.10">
    <property type="match status" value="1"/>
</dbReference>
<dbReference type="EMBL" id="CP107006">
    <property type="protein sequence ID" value="UYQ93978.1"/>
    <property type="molecule type" value="Genomic_DNA"/>
</dbReference>
<evidence type="ECO:0000259" key="7">
    <source>
        <dbReference type="Pfam" id="PF00884"/>
    </source>
</evidence>
<keyword evidence="2" id="KW-0479">Metal-binding</keyword>
<keyword evidence="3" id="KW-0378">Hydrolase</keyword>
<evidence type="ECO:0000313" key="9">
    <source>
        <dbReference type="Proteomes" id="UP001162741"/>
    </source>
</evidence>
<evidence type="ECO:0000256" key="2">
    <source>
        <dbReference type="ARBA" id="ARBA00022723"/>
    </source>
</evidence>
<gene>
    <name evidence="8" type="ORF">MKQ68_02580</name>
</gene>
<dbReference type="RefSeq" id="WP_264281947.1">
    <property type="nucleotide sequence ID" value="NZ_CP107006.1"/>
</dbReference>
<dbReference type="PANTHER" id="PTHR42693:SF53">
    <property type="entry name" value="ENDO-4-O-SULFATASE"/>
    <property type="match status" value="1"/>
</dbReference>
<name>A0ABY6J2T5_9BACT</name>
<feature type="region of interest" description="Disordered" evidence="5">
    <location>
        <begin position="527"/>
        <end position="564"/>
    </location>
</feature>